<dbReference type="OrthoDB" id="1907642at2"/>
<keyword evidence="2" id="KW-1185">Reference proteome</keyword>
<accession>A0A3S0JXV1</accession>
<name>A0A3S0JXV1_9BACI</name>
<comment type="caution">
    <text evidence="1">The sequence shown here is derived from an EMBL/GenBank/DDBJ whole genome shotgun (WGS) entry which is preliminary data.</text>
</comment>
<dbReference type="NCBIfam" id="TIGR04398">
    <property type="entry name" value="SLAP_DUP"/>
    <property type="match status" value="1"/>
</dbReference>
<proteinExistence type="predicted"/>
<protein>
    <submittedName>
        <fullName evidence="1">SLAP domain-containing protein</fullName>
    </submittedName>
</protein>
<dbReference type="InterPro" id="IPR030910">
    <property type="entry name" value="SLAP_dom"/>
</dbReference>
<dbReference type="Proteomes" id="UP000276349">
    <property type="component" value="Unassembled WGS sequence"/>
</dbReference>
<reference evidence="1 2" key="1">
    <citation type="submission" date="2018-12" db="EMBL/GenBank/DDBJ databases">
        <authorList>
            <person name="Yu L."/>
        </authorList>
    </citation>
    <scope>NUCLEOTIDE SEQUENCE [LARGE SCALE GENOMIC DNA]</scope>
    <source>
        <strain evidence="1 2">S5H2222</strain>
    </source>
</reference>
<organism evidence="1 2">
    <name type="scientific">Lysinibacillus telephonicus</name>
    <dbReference type="NCBI Taxonomy" id="1714840"/>
    <lineage>
        <taxon>Bacteria</taxon>
        <taxon>Bacillati</taxon>
        <taxon>Bacillota</taxon>
        <taxon>Bacilli</taxon>
        <taxon>Bacillales</taxon>
        <taxon>Bacillaceae</taxon>
        <taxon>Lysinibacillus</taxon>
    </lineage>
</organism>
<dbReference type="EMBL" id="RXNR01000013">
    <property type="protein sequence ID" value="RTQ94122.1"/>
    <property type="molecule type" value="Genomic_DNA"/>
</dbReference>
<evidence type="ECO:0000313" key="1">
    <source>
        <dbReference type="EMBL" id="RTQ94122.1"/>
    </source>
</evidence>
<dbReference type="AlphaFoldDB" id="A0A3S0JXV1"/>
<gene>
    <name evidence="1" type="ORF">EKG35_06270</name>
</gene>
<evidence type="ECO:0000313" key="2">
    <source>
        <dbReference type="Proteomes" id="UP000276349"/>
    </source>
</evidence>
<sequence length="128" mass="14885">MQQLQFEASWNKALSAHDRILIKKIFNETKGQKTSGVLFTPIRKSINYKNELLVTVLVHNFTDTILTFHNTRLVYSTHEKVVAEKEFTLPALTIPPNVSMPWTFIFSKNDYKQEALNNENGQLQFNDR</sequence>
<dbReference type="RefSeq" id="WP_126293591.1">
    <property type="nucleotide sequence ID" value="NZ_RXNR01000013.1"/>
</dbReference>